<keyword evidence="4 10" id="KW-0813">Transport</keyword>
<evidence type="ECO:0000256" key="2">
    <source>
        <dbReference type="ARBA" id="ARBA00004651"/>
    </source>
</evidence>
<comment type="function">
    <text evidence="1 11">Part of the binding-protein-dependent transport system for molybdenum; probably responsible for the translocation of the substrate across the membrane.</text>
</comment>
<feature type="transmembrane region" description="Helical" evidence="10">
    <location>
        <begin position="47"/>
        <end position="68"/>
    </location>
</feature>
<dbReference type="NCBIfam" id="TIGR02141">
    <property type="entry name" value="modB_ABC"/>
    <property type="match status" value="1"/>
</dbReference>
<dbReference type="InterPro" id="IPR000515">
    <property type="entry name" value="MetI-like"/>
</dbReference>
<feature type="transmembrane region" description="Helical" evidence="10">
    <location>
        <begin position="192"/>
        <end position="213"/>
    </location>
</feature>
<dbReference type="Pfam" id="PF00528">
    <property type="entry name" value="BPD_transp_1"/>
    <property type="match status" value="1"/>
</dbReference>
<keyword evidence="5 11" id="KW-1003">Cell membrane</keyword>
<evidence type="ECO:0000256" key="3">
    <source>
        <dbReference type="ARBA" id="ARBA00007069"/>
    </source>
</evidence>
<evidence type="ECO:0000256" key="5">
    <source>
        <dbReference type="ARBA" id="ARBA00022475"/>
    </source>
</evidence>
<dbReference type="InterPro" id="IPR011867">
    <property type="entry name" value="ModB_ABC"/>
</dbReference>
<dbReference type="PANTHER" id="PTHR30183">
    <property type="entry name" value="MOLYBDENUM TRANSPORT SYSTEM PERMEASE PROTEIN MODB"/>
    <property type="match status" value="1"/>
</dbReference>
<evidence type="ECO:0000256" key="6">
    <source>
        <dbReference type="ARBA" id="ARBA00022505"/>
    </source>
</evidence>
<dbReference type="Gene3D" id="1.10.3720.10">
    <property type="entry name" value="MetI-like"/>
    <property type="match status" value="1"/>
</dbReference>
<sequence length="221" mass="23997">MDSSVLFSMRLSLQVASVATLFVVLAGTFIAYFLARRDFRGKELLDVFFTLPLVMPPTVTGYYLIVLFGRKGLIGGPLYELTGWTLMFTWQAAVLASFTVALPLMIKTARAAIESVDRNLINASYTLGHAEGETAFKVILPLAKRGIIAGTVLSFARAMGEFGATLMLAGNIPGKTDTMPLALYSLAGSGEWSRAHGMVVLLTALSGIFLYLANRYTRRVI</sequence>
<dbReference type="Proteomes" id="UP000705867">
    <property type="component" value="Unassembled WGS sequence"/>
</dbReference>
<feature type="transmembrane region" description="Helical" evidence="10">
    <location>
        <begin position="147"/>
        <end position="172"/>
    </location>
</feature>
<dbReference type="EMBL" id="JAIOIV010000076">
    <property type="protein sequence ID" value="MBZ0156418.1"/>
    <property type="molecule type" value="Genomic_DNA"/>
</dbReference>
<feature type="transmembrane region" description="Helical" evidence="10">
    <location>
        <begin position="88"/>
        <end position="106"/>
    </location>
</feature>
<dbReference type="GO" id="GO:0015098">
    <property type="term" value="F:molybdate ion transmembrane transporter activity"/>
    <property type="evidence" value="ECO:0007669"/>
    <property type="project" value="UniProtKB-UniRule"/>
</dbReference>
<reference evidence="13" key="1">
    <citation type="journal article" date="2021" name="bioRxiv">
        <title>Unraveling nitrogen, sulfur and carbon metabolic pathways and microbial community transcriptional responses to substrate deprivation and toxicity stresses in a bioreactor mimicking anoxic brackish coastal sediment conditions.</title>
        <authorList>
            <person name="Martins P.D."/>
            <person name="Echeveste M.J."/>
            <person name="Arshad A."/>
            <person name="Kurth J."/>
            <person name="Ouboter H."/>
            <person name="Jetten M.S.M."/>
            <person name="Welte C.U."/>
        </authorList>
    </citation>
    <scope>NUCLEOTIDE SEQUENCE</scope>
    <source>
        <strain evidence="13">MAG_39</strain>
    </source>
</reference>
<keyword evidence="9 10" id="KW-0472">Membrane</keyword>
<accession>A0A953J4Y7</accession>
<evidence type="ECO:0000256" key="8">
    <source>
        <dbReference type="ARBA" id="ARBA00022989"/>
    </source>
</evidence>
<protein>
    <recommendedName>
        <fullName evidence="11">Molybdenum transport system permease</fullName>
    </recommendedName>
</protein>
<dbReference type="PROSITE" id="PS50928">
    <property type="entry name" value="ABC_TM1"/>
    <property type="match status" value="1"/>
</dbReference>
<evidence type="ECO:0000313" key="14">
    <source>
        <dbReference type="Proteomes" id="UP000705867"/>
    </source>
</evidence>
<evidence type="ECO:0000256" key="10">
    <source>
        <dbReference type="RuleBase" id="RU363032"/>
    </source>
</evidence>
<evidence type="ECO:0000256" key="4">
    <source>
        <dbReference type="ARBA" id="ARBA00022448"/>
    </source>
</evidence>
<dbReference type="GO" id="GO:0005886">
    <property type="term" value="C:plasma membrane"/>
    <property type="evidence" value="ECO:0007669"/>
    <property type="project" value="UniProtKB-SubCell"/>
</dbReference>
<comment type="caution">
    <text evidence="13">The sequence shown here is derived from an EMBL/GenBank/DDBJ whole genome shotgun (WGS) entry which is preliminary data.</text>
</comment>
<dbReference type="InterPro" id="IPR035906">
    <property type="entry name" value="MetI-like_sf"/>
</dbReference>
<evidence type="ECO:0000256" key="11">
    <source>
        <dbReference type="RuleBase" id="RU365097"/>
    </source>
</evidence>
<keyword evidence="8 10" id="KW-1133">Transmembrane helix</keyword>
<comment type="similarity">
    <text evidence="3 11">Belongs to the binding-protein-dependent transport system permease family. CysTW subfamily.</text>
</comment>
<name>A0A953J4Y7_9BACT</name>
<reference evidence="13" key="2">
    <citation type="submission" date="2021-08" db="EMBL/GenBank/DDBJ databases">
        <authorList>
            <person name="Dalcin Martins P."/>
        </authorList>
    </citation>
    <scope>NUCLEOTIDE SEQUENCE</scope>
    <source>
        <strain evidence="13">MAG_39</strain>
    </source>
</reference>
<proteinExistence type="inferred from homology"/>
<gene>
    <name evidence="13" type="primary">modB</name>
    <name evidence="13" type="ORF">K8I29_09460</name>
</gene>
<evidence type="ECO:0000313" key="13">
    <source>
        <dbReference type="EMBL" id="MBZ0156418.1"/>
    </source>
</evidence>
<dbReference type="AlphaFoldDB" id="A0A953J4Y7"/>
<dbReference type="PANTHER" id="PTHR30183:SF3">
    <property type="entry name" value="MOLYBDENUM TRANSPORT SYSTEM PERMEASE PROTEIN MODB"/>
    <property type="match status" value="1"/>
</dbReference>
<evidence type="ECO:0000256" key="7">
    <source>
        <dbReference type="ARBA" id="ARBA00022692"/>
    </source>
</evidence>
<comment type="subcellular location">
    <subcellularLocation>
        <location evidence="2 10">Cell membrane</location>
        <topology evidence="2 10">Multi-pass membrane protein</topology>
    </subcellularLocation>
</comment>
<organism evidence="13 14">
    <name type="scientific">Candidatus Nitrobium versatile</name>
    <dbReference type="NCBI Taxonomy" id="2884831"/>
    <lineage>
        <taxon>Bacteria</taxon>
        <taxon>Pseudomonadati</taxon>
        <taxon>Nitrospirota</taxon>
        <taxon>Nitrospiria</taxon>
        <taxon>Nitrospirales</taxon>
        <taxon>Nitrospiraceae</taxon>
        <taxon>Candidatus Nitrobium</taxon>
    </lineage>
</organism>
<evidence type="ECO:0000256" key="9">
    <source>
        <dbReference type="ARBA" id="ARBA00023136"/>
    </source>
</evidence>
<feature type="transmembrane region" description="Helical" evidence="10">
    <location>
        <begin position="12"/>
        <end position="35"/>
    </location>
</feature>
<keyword evidence="7 10" id="KW-0812">Transmembrane</keyword>
<evidence type="ECO:0000256" key="1">
    <source>
        <dbReference type="ARBA" id="ARBA00002949"/>
    </source>
</evidence>
<evidence type="ECO:0000259" key="12">
    <source>
        <dbReference type="PROSITE" id="PS50928"/>
    </source>
</evidence>
<dbReference type="CDD" id="cd06261">
    <property type="entry name" value="TM_PBP2"/>
    <property type="match status" value="1"/>
</dbReference>
<feature type="domain" description="ABC transmembrane type-1" evidence="12">
    <location>
        <begin position="9"/>
        <end position="213"/>
    </location>
</feature>
<dbReference type="SUPFAM" id="SSF161098">
    <property type="entry name" value="MetI-like"/>
    <property type="match status" value="1"/>
</dbReference>
<keyword evidence="6 11" id="KW-0500">Molybdenum</keyword>